<keyword evidence="9" id="KW-0408">Iron</keyword>
<feature type="domain" description="Fatty acid desaturase" evidence="13">
    <location>
        <begin position="97"/>
        <end position="296"/>
    </location>
</feature>
<keyword evidence="4" id="KW-0997">Cell inner membrane</keyword>
<gene>
    <name evidence="14" type="ORF">AZF00_04045</name>
</gene>
<sequence>MFDYARYYFSPLIQLLTAVSIIVGGPWVWFGIITLPALALADYLLPIDLKERHINNRTLANIPIWISSVAGPCLLFVLAWKIGGGTLSTAELLGATLSVTWLSVIVVVPAAHELYHQRGVMRQFVGTYCQVVYLDCTRNIAHMSGHHLDVGTPLDSDTAARGESLYTFALPAVYHSTICAFRLESDALEKRGMGRYSLKHRMWPAIIAQLAFQGIIFAIGGPVALVCGIASVLVARLWVETFNFFQHFGQVRVPGKPIGRRHVWNHLGPMTRVIAFEITNHADHHLNAYTPYYKLKPDTTAIKMPNVFICFLSALIPPVWNNVIAKPALKRWDLELASSEERVLAKAQNERAGWPDWFGDEQEVKAAA</sequence>
<dbReference type="PANTHER" id="PTHR38674">
    <property type="entry name" value="ALKANE 1-MONOOXYGENASE 1"/>
    <property type="match status" value="1"/>
</dbReference>
<keyword evidence="5 12" id="KW-0812">Transmembrane</keyword>
<evidence type="ECO:0000313" key="15">
    <source>
        <dbReference type="Proteomes" id="UP000074119"/>
    </source>
</evidence>
<feature type="transmembrane region" description="Helical" evidence="12">
    <location>
        <begin position="92"/>
        <end position="112"/>
    </location>
</feature>
<proteinExistence type="inferred from homology"/>
<evidence type="ECO:0000256" key="3">
    <source>
        <dbReference type="ARBA" id="ARBA00022475"/>
    </source>
</evidence>
<name>A0A127M2R5_9GAMM</name>
<evidence type="ECO:0000256" key="6">
    <source>
        <dbReference type="ARBA" id="ARBA00022723"/>
    </source>
</evidence>
<dbReference type="Proteomes" id="UP000074119">
    <property type="component" value="Chromosome"/>
</dbReference>
<evidence type="ECO:0000259" key="13">
    <source>
        <dbReference type="Pfam" id="PF00487"/>
    </source>
</evidence>
<dbReference type="KEGG" id="zal:AZF00_04045"/>
<keyword evidence="3" id="KW-1003">Cell membrane</keyword>
<evidence type="ECO:0000256" key="5">
    <source>
        <dbReference type="ARBA" id="ARBA00022692"/>
    </source>
</evidence>
<keyword evidence="10 14" id="KW-0503">Monooxygenase</keyword>
<feature type="transmembrane region" description="Helical" evidence="12">
    <location>
        <begin position="62"/>
        <end position="80"/>
    </location>
</feature>
<dbReference type="STRING" id="1470434.AZF00_04045"/>
<feature type="transmembrane region" description="Helical" evidence="12">
    <location>
        <begin position="205"/>
        <end position="238"/>
    </location>
</feature>
<dbReference type="CDD" id="cd03512">
    <property type="entry name" value="Alkane-hydroxylase"/>
    <property type="match status" value="1"/>
</dbReference>
<keyword evidence="11 12" id="KW-0472">Membrane</keyword>
<evidence type="ECO:0000256" key="11">
    <source>
        <dbReference type="ARBA" id="ARBA00023136"/>
    </source>
</evidence>
<dbReference type="GO" id="GO:0046872">
    <property type="term" value="F:metal ion binding"/>
    <property type="evidence" value="ECO:0007669"/>
    <property type="project" value="UniProtKB-KW"/>
</dbReference>
<evidence type="ECO:0000256" key="9">
    <source>
        <dbReference type="ARBA" id="ARBA00023004"/>
    </source>
</evidence>
<accession>A0A127M2R5</accession>
<evidence type="ECO:0000256" key="12">
    <source>
        <dbReference type="SAM" id="Phobius"/>
    </source>
</evidence>
<dbReference type="GO" id="GO:0005886">
    <property type="term" value="C:plasma membrane"/>
    <property type="evidence" value="ECO:0007669"/>
    <property type="project" value="UniProtKB-SubCell"/>
</dbReference>
<dbReference type="PANTHER" id="PTHR38674:SF1">
    <property type="entry name" value="ALKANE 1-MONOOXYGENASE 1"/>
    <property type="match status" value="1"/>
</dbReference>
<keyword evidence="8" id="KW-0560">Oxidoreductase</keyword>
<dbReference type="GO" id="GO:0006629">
    <property type="term" value="P:lipid metabolic process"/>
    <property type="evidence" value="ECO:0007669"/>
    <property type="project" value="InterPro"/>
</dbReference>
<keyword evidence="7 12" id="KW-1133">Transmembrane helix</keyword>
<dbReference type="Pfam" id="PF00487">
    <property type="entry name" value="FA_desaturase"/>
    <property type="match status" value="1"/>
</dbReference>
<evidence type="ECO:0000256" key="4">
    <source>
        <dbReference type="ARBA" id="ARBA00022519"/>
    </source>
</evidence>
<evidence type="ECO:0000256" key="2">
    <source>
        <dbReference type="ARBA" id="ARBA00010823"/>
    </source>
</evidence>
<dbReference type="InterPro" id="IPR005804">
    <property type="entry name" value="FA_desaturase_dom"/>
</dbReference>
<evidence type="ECO:0000313" key="14">
    <source>
        <dbReference type="EMBL" id="AMO67518.1"/>
    </source>
</evidence>
<evidence type="ECO:0000256" key="1">
    <source>
        <dbReference type="ARBA" id="ARBA00004429"/>
    </source>
</evidence>
<evidence type="ECO:0000256" key="7">
    <source>
        <dbReference type="ARBA" id="ARBA00022989"/>
    </source>
</evidence>
<evidence type="ECO:0000256" key="10">
    <source>
        <dbReference type="ARBA" id="ARBA00023033"/>
    </source>
</evidence>
<dbReference type="GO" id="GO:0004497">
    <property type="term" value="F:monooxygenase activity"/>
    <property type="evidence" value="ECO:0007669"/>
    <property type="project" value="UniProtKB-KW"/>
</dbReference>
<feature type="transmembrane region" description="Helical" evidence="12">
    <location>
        <begin position="12"/>
        <end position="41"/>
    </location>
</feature>
<dbReference type="RefSeq" id="WP_008246114.1">
    <property type="nucleotide sequence ID" value="NZ_CP014544.1"/>
</dbReference>
<dbReference type="AlphaFoldDB" id="A0A127M2R5"/>
<reference evidence="14 15" key="1">
    <citation type="submission" date="2015-12" db="EMBL/GenBank/DDBJ databases">
        <authorList>
            <person name="Shamseldin A."/>
            <person name="Moawad H."/>
            <person name="Abd El-Rahim W.M."/>
            <person name="Sadowsky M.J."/>
        </authorList>
    </citation>
    <scope>NUCLEOTIDE SEQUENCE [LARGE SCALE GENOMIC DNA]</scope>
    <source>
        <strain evidence="14 15">SM2</strain>
    </source>
</reference>
<keyword evidence="6" id="KW-0479">Metal-binding</keyword>
<dbReference type="EMBL" id="CP014544">
    <property type="protein sequence ID" value="AMO67518.1"/>
    <property type="molecule type" value="Genomic_DNA"/>
</dbReference>
<organism evidence="14 15">
    <name type="scientific">Zhongshania aliphaticivorans</name>
    <dbReference type="NCBI Taxonomy" id="1470434"/>
    <lineage>
        <taxon>Bacteria</taxon>
        <taxon>Pseudomonadati</taxon>
        <taxon>Pseudomonadota</taxon>
        <taxon>Gammaproteobacteria</taxon>
        <taxon>Cellvibrionales</taxon>
        <taxon>Spongiibacteraceae</taxon>
        <taxon>Zhongshania</taxon>
    </lineage>
</organism>
<comment type="similarity">
    <text evidence="2">Belongs to the fatty acid desaturase type 1 family. AlkB subfamily.</text>
</comment>
<comment type="subcellular location">
    <subcellularLocation>
        <location evidence="1">Cell inner membrane</location>
        <topology evidence="1">Multi-pass membrane protein</topology>
    </subcellularLocation>
</comment>
<dbReference type="InterPro" id="IPR033885">
    <property type="entry name" value="AlkB/XylM"/>
</dbReference>
<protein>
    <submittedName>
        <fullName evidence="14">Monooxygenase</fullName>
    </submittedName>
</protein>
<evidence type="ECO:0000256" key="8">
    <source>
        <dbReference type="ARBA" id="ARBA00023002"/>
    </source>
</evidence>